<proteinExistence type="predicted"/>
<dbReference type="AlphaFoldDB" id="A0A834XEV5"/>
<sequence length="189" mass="21470">MAPLIGTQLSIVQAREVPDDPTSLANRLNQPMPTTLNTSALSMVPLIPAETSPFSGLAIARRGIEGPKIQWVENSGLLGLVQTRSKGNLAYVKNFYFQAKLHGWMDDHSFRGQPHRQINLEVIRTHYNLPDHPTCTFTVGERDKSLIRYEEIGRTLCIAGKKCETKEEKNRQSYNRKRNLMNYDQLEFA</sequence>
<organism evidence="1 2">
    <name type="scientific">Senna tora</name>
    <dbReference type="NCBI Taxonomy" id="362788"/>
    <lineage>
        <taxon>Eukaryota</taxon>
        <taxon>Viridiplantae</taxon>
        <taxon>Streptophyta</taxon>
        <taxon>Embryophyta</taxon>
        <taxon>Tracheophyta</taxon>
        <taxon>Spermatophyta</taxon>
        <taxon>Magnoliopsida</taxon>
        <taxon>eudicotyledons</taxon>
        <taxon>Gunneridae</taxon>
        <taxon>Pentapetalae</taxon>
        <taxon>rosids</taxon>
        <taxon>fabids</taxon>
        <taxon>Fabales</taxon>
        <taxon>Fabaceae</taxon>
        <taxon>Caesalpinioideae</taxon>
        <taxon>Cassia clade</taxon>
        <taxon>Senna</taxon>
    </lineage>
</organism>
<keyword evidence="2" id="KW-1185">Reference proteome</keyword>
<name>A0A834XEV5_9FABA</name>
<dbReference type="EMBL" id="JAAIUW010000001">
    <property type="protein sequence ID" value="KAF7843984.1"/>
    <property type="molecule type" value="Genomic_DNA"/>
</dbReference>
<evidence type="ECO:0000313" key="1">
    <source>
        <dbReference type="EMBL" id="KAF7843984.1"/>
    </source>
</evidence>
<gene>
    <name evidence="1" type="ORF">G2W53_000889</name>
</gene>
<protein>
    <submittedName>
        <fullName evidence="1">Uncharacterized protein</fullName>
    </submittedName>
</protein>
<comment type="caution">
    <text evidence="1">The sequence shown here is derived from an EMBL/GenBank/DDBJ whole genome shotgun (WGS) entry which is preliminary data.</text>
</comment>
<evidence type="ECO:0000313" key="2">
    <source>
        <dbReference type="Proteomes" id="UP000634136"/>
    </source>
</evidence>
<accession>A0A834XEV5</accession>
<reference evidence="1" key="1">
    <citation type="submission" date="2020-09" db="EMBL/GenBank/DDBJ databases">
        <title>Genome-Enabled Discovery of Anthraquinone Biosynthesis in Senna tora.</title>
        <authorList>
            <person name="Kang S.-H."/>
            <person name="Pandey R.P."/>
            <person name="Lee C.-M."/>
            <person name="Sim J.-S."/>
            <person name="Jeong J.-T."/>
            <person name="Choi B.-S."/>
            <person name="Jung M."/>
            <person name="Ginzburg D."/>
            <person name="Zhao K."/>
            <person name="Won S.Y."/>
            <person name="Oh T.-J."/>
            <person name="Yu Y."/>
            <person name="Kim N.-H."/>
            <person name="Lee O.R."/>
            <person name="Lee T.-H."/>
            <person name="Bashyal P."/>
            <person name="Kim T.-S."/>
            <person name="Lee W.-H."/>
            <person name="Kawkins C."/>
            <person name="Kim C.-K."/>
            <person name="Kim J.S."/>
            <person name="Ahn B.O."/>
            <person name="Rhee S.Y."/>
            <person name="Sohng J.K."/>
        </authorList>
    </citation>
    <scope>NUCLEOTIDE SEQUENCE</scope>
    <source>
        <tissue evidence="1">Leaf</tissue>
    </source>
</reference>
<dbReference type="Proteomes" id="UP000634136">
    <property type="component" value="Unassembled WGS sequence"/>
</dbReference>